<dbReference type="SUPFAM" id="SSF54060">
    <property type="entry name" value="His-Me finger endonucleases"/>
    <property type="match status" value="1"/>
</dbReference>
<dbReference type="InterPro" id="IPR044925">
    <property type="entry name" value="His-Me_finger_sf"/>
</dbReference>
<dbReference type="PROSITE" id="PS51257">
    <property type="entry name" value="PROKAR_LIPOPROTEIN"/>
    <property type="match status" value="1"/>
</dbReference>
<feature type="signal peptide" evidence="4">
    <location>
        <begin position="1"/>
        <end position="26"/>
    </location>
</feature>
<protein>
    <submittedName>
        <fullName evidence="5">Endonuclease</fullName>
    </submittedName>
</protein>
<keyword evidence="3" id="KW-0378">Hydrolase</keyword>
<proteinExistence type="inferred from homology"/>
<dbReference type="Proteomes" id="UP001238523">
    <property type="component" value="Chromosome"/>
</dbReference>
<keyword evidence="5" id="KW-0255">Endonuclease</keyword>
<gene>
    <name evidence="5" type="ORF">QCQ61_12205</name>
</gene>
<reference evidence="5 6" key="1">
    <citation type="submission" date="2023-04" db="EMBL/GenBank/DDBJ databases">
        <title>Taxonomic identification of the Arctic strain Aequorivita sp. nov. and transcriptomic analysis in response to temperature stress.</title>
        <authorList>
            <person name="Liu W."/>
            <person name="Cong B."/>
            <person name="Lin J."/>
        </authorList>
    </citation>
    <scope>NUCLEOTIDE SEQUENCE [LARGE SCALE GENOMIC DNA]</scope>
    <source>
        <strain evidence="5 6">Ant34-E75</strain>
    </source>
</reference>
<evidence type="ECO:0000256" key="4">
    <source>
        <dbReference type="SAM" id="SignalP"/>
    </source>
</evidence>
<comment type="similarity">
    <text evidence="1">Belongs to the EndA/NucM nuclease family.</text>
</comment>
<feature type="chain" id="PRO_5045623169" evidence="4">
    <location>
        <begin position="27"/>
        <end position="294"/>
    </location>
</feature>
<dbReference type="RefSeq" id="WP_279447925.1">
    <property type="nucleotide sequence ID" value="NZ_CP122379.1"/>
</dbReference>
<evidence type="ECO:0000256" key="3">
    <source>
        <dbReference type="ARBA" id="ARBA00022801"/>
    </source>
</evidence>
<name>A0ABY8KR69_9FLAO</name>
<dbReference type="Pfam" id="PF04231">
    <property type="entry name" value="Endonuclease_1"/>
    <property type="match status" value="1"/>
</dbReference>
<keyword evidence="6" id="KW-1185">Reference proteome</keyword>
<dbReference type="EMBL" id="CP122379">
    <property type="protein sequence ID" value="WGF91964.1"/>
    <property type="molecule type" value="Genomic_DNA"/>
</dbReference>
<dbReference type="InterPro" id="IPR007346">
    <property type="entry name" value="Endonuclease-I"/>
</dbReference>
<dbReference type="PANTHER" id="PTHR33607">
    <property type="entry name" value="ENDONUCLEASE-1"/>
    <property type="match status" value="1"/>
</dbReference>
<organism evidence="5 6">
    <name type="scientific">Aequorivita marisscotiae</name>
    <dbReference type="NCBI Taxonomy" id="3040348"/>
    <lineage>
        <taxon>Bacteria</taxon>
        <taxon>Pseudomonadati</taxon>
        <taxon>Bacteroidota</taxon>
        <taxon>Flavobacteriia</taxon>
        <taxon>Flavobacteriales</taxon>
        <taxon>Flavobacteriaceae</taxon>
        <taxon>Aequorivita</taxon>
    </lineage>
</organism>
<evidence type="ECO:0000256" key="1">
    <source>
        <dbReference type="ARBA" id="ARBA00006429"/>
    </source>
</evidence>
<accession>A0ABY8KR69</accession>
<sequence>MKKSKPLYKIPLLLFSFLFFGNVALAACCKYNVSFRCDVDSVVFTKKISVFKTVAVASDTIPLKNLVENYKPKQVLNYDEARAVMYTQIYNINDSVSCMYSGYKLPLSKSEKKPVLQLLKLNVFNSIIAEHSYPKSKGASSGNAKSDMHHLFPVRLGVNVSRYNHPFGNVQDTECDVWYTAHEKYKSKPDKTDAICAKEGNGKFEPRDNFKGNVARAVFYFYTMYREEANLADASFFELQRETLLIWHKQDPVDALELERTHSIASYQSGKPNPFVLDATLAERLYGLQVSDTL</sequence>
<dbReference type="GO" id="GO:0004519">
    <property type="term" value="F:endonuclease activity"/>
    <property type="evidence" value="ECO:0007669"/>
    <property type="project" value="UniProtKB-KW"/>
</dbReference>
<evidence type="ECO:0000313" key="6">
    <source>
        <dbReference type="Proteomes" id="UP001238523"/>
    </source>
</evidence>
<evidence type="ECO:0000256" key="2">
    <source>
        <dbReference type="ARBA" id="ARBA00022722"/>
    </source>
</evidence>
<keyword evidence="4" id="KW-0732">Signal</keyword>
<keyword evidence="2" id="KW-0540">Nuclease</keyword>
<dbReference type="PANTHER" id="PTHR33607:SF2">
    <property type="entry name" value="ENDONUCLEASE-1"/>
    <property type="match status" value="1"/>
</dbReference>
<evidence type="ECO:0000313" key="5">
    <source>
        <dbReference type="EMBL" id="WGF91964.1"/>
    </source>
</evidence>